<keyword evidence="7" id="KW-0540">Nuclease</keyword>
<dbReference type="PANTHER" id="PTHR32114">
    <property type="entry name" value="ABC TRANSPORTER ABCH.3"/>
    <property type="match status" value="1"/>
</dbReference>
<dbReference type="EMBL" id="LAYJ01000078">
    <property type="protein sequence ID" value="KKI51412.1"/>
    <property type="molecule type" value="Genomic_DNA"/>
</dbReference>
<dbReference type="Pfam" id="PF13558">
    <property type="entry name" value="SbcC_Walker_B"/>
    <property type="match status" value="1"/>
</dbReference>
<keyword evidence="8" id="KW-1185">Reference proteome</keyword>
<dbReference type="RefSeq" id="WP_046443089.1">
    <property type="nucleotide sequence ID" value="NZ_LAYJ01000078.1"/>
</dbReference>
<evidence type="ECO:0000259" key="6">
    <source>
        <dbReference type="Pfam" id="PF13476"/>
    </source>
</evidence>
<feature type="coiled-coil region" evidence="4">
    <location>
        <begin position="413"/>
        <end position="454"/>
    </location>
</feature>
<protein>
    <recommendedName>
        <fullName evidence="3">Nuclease SbcCD subunit C</fullName>
    </recommendedName>
</protein>
<dbReference type="GO" id="GO:0016887">
    <property type="term" value="F:ATP hydrolysis activity"/>
    <property type="evidence" value="ECO:0007669"/>
    <property type="project" value="InterPro"/>
</dbReference>
<comment type="subunit">
    <text evidence="2">Heterodimer of SbcC and SbcD.</text>
</comment>
<name>A0A0M2NLV6_9FIRM</name>
<dbReference type="OrthoDB" id="9795626at2"/>
<proteinExistence type="inferred from homology"/>
<dbReference type="Gene3D" id="3.40.50.300">
    <property type="entry name" value="P-loop containing nucleotide triphosphate hydrolases"/>
    <property type="match status" value="2"/>
</dbReference>
<dbReference type="PANTHER" id="PTHR32114:SF2">
    <property type="entry name" value="ABC TRANSPORTER ABCH.3"/>
    <property type="match status" value="1"/>
</dbReference>
<feature type="domain" description="Rad50/SbcC-type AAA" evidence="6">
    <location>
        <begin position="6"/>
        <end position="292"/>
    </location>
</feature>
<keyword evidence="7" id="KW-0378">Hydrolase</keyword>
<organism evidence="7 8">
    <name type="scientific">Christensenella hongkongensis</name>
    <dbReference type="NCBI Taxonomy" id="270498"/>
    <lineage>
        <taxon>Bacteria</taxon>
        <taxon>Bacillati</taxon>
        <taxon>Bacillota</taxon>
        <taxon>Clostridia</taxon>
        <taxon>Christensenellales</taxon>
        <taxon>Christensenellaceae</taxon>
        <taxon>Christensenella</taxon>
    </lineage>
</organism>
<evidence type="ECO:0000256" key="5">
    <source>
        <dbReference type="SAM" id="MobiDB-lite"/>
    </source>
</evidence>
<evidence type="ECO:0000256" key="2">
    <source>
        <dbReference type="ARBA" id="ARBA00011322"/>
    </source>
</evidence>
<dbReference type="Proteomes" id="UP000034076">
    <property type="component" value="Unassembled WGS sequence"/>
</dbReference>
<dbReference type="InterPro" id="IPR038729">
    <property type="entry name" value="Rad50/SbcC_AAA"/>
</dbReference>
<comment type="similarity">
    <text evidence="1">Belongs to the SMC family. SbcC subfamily.</text>
</comment>
<feature type="region of interest" description="Disordered" evidence="5">
    <location>
        <begin position="306"/>
        <end position="331"/>
    </location>
</feature>
<reference evidence="7 8" key="1">
    <citation type="submission" date="2015-04" db="EMBL/GenBank/DDBJ databases">
        <title>Draft genome sequence of bacteremic isolate Catabacter hongkongensis type strain HKU16T.</title>
        <authorList>
            <person name="Lau S.K."/>
            <person name="Teng J.L."/>
            <person name="Huang Y."/>
            <person name="Curreem S.O."/>
            <person name="Tsui S.K."/>
            <person name="Woo P.C."/>
        </authorList>
    </citation>
    <scope>NUCLEOTIDE SEQUENCE [LARGE SCALE GENOMIC DNA]</scope>
    <source>
        <strain evidence="7 8">HKU16</strain>
    </source>
</reference>
<dbReference type="GO" id="GO:0006302">
    <property type="term" value="P:double-strand break repair"/>
    <property type="evidence" value="ECO:0007669"/>
    <property type="project" value="InterPro"/>
</dbReference>
<comment type="caution">
    <text evidence="7">The sequence shown here is derived from an EMBL/GenBank/DDBJ whole genome shotgun (WGS) entry which is preliminary data.</text>
</comment>
<dbReference type="AlphaFoldDB" id="A0A0M2NLV6"/>
<accession>A0A0M2NLV6</accession>
<evidence type="ECO:0000256" key="1">
    <source>
        <dbReference type="ARBA" id="ARBA00006930"/>
    </source>
</evidence>
<evidence type="ECO:0000256" key="4">
    <source>
        <dbReference type="SAM" id="Coils"/>
    </source>
</evidence>
<dbReference type="InterPro" id="IPR027417">
    <property type="entry name" value="P-loop_NTPase"/>
</dbReference>
<keyword evidence="4" id="KW-0175">Coiled coil</keyword>
<dbReference type="SUPFAM" id="SSF52540">
    <property type="entry name" value="P-loop containing nucleoside triphosphate hydrolases"/>
    <property type="match status" value="1"/>
</dbReference>
<dbReference type="Pfam" id="PF13476">
    <property type="entry name" value="AAA_23"/>
    <property type="match status" value="1"/>
</dbReference>
<dbReference type="GO" id="GO:0004527">
    <property type="term" value="F:exonuclease activity"/>
    <property type="evidence" value="ECO:0007669"/>
    <property type="project" value="UniProtKB-KW"/>
</dbReference>
<keyword evidence="7" id="KW-0269">Exonuclease</keyword>
<feature type="compositionally biased region" description="Basic and acidic residues" evidence="5">
    <location>
        <begin position="318"/>
        <end position="331"/>
    </location>
</feature>
<sequence length="813" mass="91321">MMPEVLTFEAFGPYVKKQEINFRDFRKAGLFLIHGKTGAGKTTVLDAMTYALFGESSGGGRGDITAMRSNFAAEDQDTQVSFAFQVNGKRYRFTRGVRVHVKRSGEKELQAYQSAFFMNDEGEYEPYFENPGLRNVRQKAEEILGLSYEQFRQIILLPQGKFEQLLVADSAAKEEILVTLFKAERWSEITEWLAEQALRLKREKEAEAQTVKTVLEQFGCTSREELEELTAQKQKELEEQEADSGSAELAEKAVQNALQNALAVQELFDEWERVLAKKKTVEAQAKEAAELEEKCRRAQSAAQLLPRRKEASALQKQMQEREKMLSDAQRKAEESRKAVSECVENLRGIYAAIQTEESLLREKEQGLKNEIKKQEQEYRRLFTAYVNDAAYMLAGELEEEKPCPVCGSTHHPKPAAQSDIKATAQEVEAAEQQVKNLQQQLAQLDKELFAIAQDMQVCGNGLKKFGQGAVGGRQRKAGRKQLASVLEEAEAAYSALKTSEASCELFAGELEKAKLAFEEAMEDFKQGCLKRGFQTDEQFRSSCMTEQEIAAAREKIQQYKIEYELVQSRIKTLEEKLEGIKRPETDVLKKELKEKEEYRKAADAKAAQTKARLEMMQQAVSRLEKQEKSLRKRTEEYVELDQFSRLLRGSNGVSLQRYVLGVMLTAITREANTLLSRVHDGRYQLFRTLEGVGRTRRAGLDLEVFDAYSGERRGVGSLSGGEKFLVALALSLGLSTVVQAQSGGIHIDAMFIDEGFGSLDPASIENALDVLASVRGGSRLVGIISHVELLKENIEATIEVQKGRTGSDLIINC</sequence>
<feature type="coiled-coil region" evidence="4">
    <location>
        <begin position="549"/>
        <end position="636"/>
    </location>
</feature>
<dbReference type="PATRIC" id="fig|270498.16.peg.158"/>
<dbReference type="STRING" id="270498.CHK_1200"/>
<gene>
    <name evidence="7" type="ORF">CHK_1200</name>
</gene>
<evidence type="ECO:0000313" key="7">
    <source>
        <dbReference type="EMBL" id="KKI51412.1"/>
    </source>
</evidence>
<dbReference type="Gene3D" id="1.20.1170.10">
    <property type="match status" value="1"/>
</dbReference>
<evidence type="ECO:0000256" key="3">
    <source>
        <dbReference type="ARBA" id="ARBA00013368"/>
    </source>
</evidence>
<evidence type="ECO:0000313" key="8">
    <source>
        <dbReference type="Proteomes" id="UP000034076"/>
    </source>
</evidence>